<dbReference type="PROSITE" id="PS50404">
    <property type="entry name" value="GST_NTER"/>
    <property type="match status" value="1"/>
</dbReference>
<protein>
    <recommendedName>
        <fullName evidence="1">glutathione transferase</fullName>
        <ecNumber evidence="1">2.5.1.18</ecNumber>
    </recommendedName>
</protein>
<keyword evidence="2 6" id="KW-0808">Transferase</keyword>
<dbReference type="InterPro" id="IPR036249">
    <property type="entry name" value="Thioredoxin-like_sf"/>
</dbReference>
<dbReference type="InterPro" id="IPR036282">
    <property type="entry name" value="Glutathione-S-Trfase_C_sf"/>
</dbReference>
<dbReference type="InterPro" id="IPR040079">
    <property type="entry name" value="Glutathione_S-Trfase"/>
</dbReference>
<dbReference type="Pfam" id="PF13417">
    <property type="entry name" value="GST_N_3"/>
    <property type="match status" value="1"/>
</dbReference>
<reference evidence="6 7" key="1">
    <citation type="submission" date="2020-08" db="EMBL/GenBank/DDBJ databases">
        <title>Genomic Encyclopedia of Type Strains, Phase IV (KMG-V): Genome sequencing to study the core and pangenomes of soil and plant-associated prokaryotes.</title>
        <authorList>
            <person name="Whitman W."/>
        </authorList>
    </citation>
    <scope>NUCLEOTIDE SEQUENCE [LARGE SCALE GENOMIC DNA]</scope>
    <source>
        <strain evidence="6 7">SEMIA 414</strain>
    </source>
</reference>
<dbReference type="InterPro" id="IPR010987">
    <property type="entry name" value="Glutathione-S-Trfase_C-like"/>
</dbReference>
<accession>A0A7W6XTZ9</accession>
<name>A0A7W6XTZ9_9HYPH</name>
<organism evidence="6 7">
    <name type="scientific">Rhizobium esperanzae</name>
    <dbReference type="NCBI Taxonomy" id="1967781"/>
    <lineage>
        <taxon>Bacteria</taxon>
        <taxon>Pseudomonadati</taxon>
        <taxon>Pseudomonadota</taxon>
        <taxon>Alphaproteobacteria</taxon>
        <taxon>Hyphomicrobiales</taxon>
        <taxon>Rhizobiaceae</taxon>
        <taxon>Rhizobium/Agrobacterium group</taxon>
        <taxon>Rhizobium</taxon>
    </lineage>
</organism>
<dbReference type="InterPro" id="IPR050983">
    <property type="entry name" value="GST_Omega/HSP26"/>
</dbReference>
<evidence type="ECO:0000313" key="6">
    <source>
        <dbReference type="EMBL" id="MBB4437782.1"/>
    </source>
</evidence>
<evidence type="ECO:0000256" key="2">
    <source>
        <dbReference type="ARBA" id="ARBA00022679"/>
    </source>
</evidence>
<dbReference type="SUPFAM" id="SSF47616">
    <property type="entry name" value="GST C-terminal domain-like"/>
    <property type="match status" value="1"/>
</dbReference>
<evidence type="ECO:0000256" key="1">
    <source>
        <dbReference type="ARBA" id="ARBA00012452"/>
    </source>
</evidence>
<dbReference type="Gene3D" id="3.40.30.10">
    <property type="entry name" value="Glutaredoxin"/>
    <property type="match status" value="1"/>
</dbReference>
<evidence type="ECO:0000259" key="5">
    <source>
        <dbReference type="PROSITE" id="PS50405"/>
    </source>
</evidence>
<feature type="domain" description="GST C-terminal" evidence="5">
    <location>
        <begin position="92"/>
        <end position="221"/>
    </location>
</feature>
<dbReference type="PROSITE" id="PS50405">
    <property type="entry name" value="GST_CTER"/>
    <property type="match status" value="1"/>
</dbReference>
<evidence type="ECO:0000256" key="3">
    <source>
        <dbReference type="ARBA" id="ARBA00047960"/>
    </source>
</evidence>
<dbReference type="CDD" id="cd00299">
    <property type="entry name" value="GST_C_family"/>
    <property type="match status" value="1"/>
</dbReference>
<gene>
    <name evidence="6" type="ORF">GGE15_001031</name>
</gene>
<dbReference type="SFLD" id="SFLDG00358">
    <property type="entry name" value="Main_(cytGST)"/>
    <property type="match status" value="1"/>
</dbReference>
<dbReference type="AlphaFoldDB" id="A0A7W6XTZ9"/>
<sequence length="224" mass="24952">MTDTDLTLISHPLCPFVQRAAIVLLEKGVPFERVNIDLSVKPDWFLALSPTGKVPVLKVRQPNGEEAILFESVVICEYLNETQGGAAMYPDDALLRARHRAWIEFATQTFTEGWQFLHAKDMATADARRATFHDRLSKIEAELGDGPYFAGADFGLVDAVYAPLFRYFGIIDPAMADPTFAGLPRLTAWRAALAERPSVRNAVIDTYPDLFRDHLRQQGAMIAA</sequence>
<proteinExistence type="predicted"/>
<dbReference type="InterPro" id="IPR004045">
    <property type="entry name" value="Glutathione_S-Trfase_N"/>
</dbReference>
<comment type="catalytic activity">
    <reaction evidence="3">
        <text>RX + glutathione = an S-substituted glutathione + a halide anion + H(+)</text>
        <dbReference type="Rhea" id="RHEA:16437"/>
        <dbReference type="ChEBI" id="CHEBI:15378"/>
        <dbReference type="ChEBI" id="CHEBI:16042"/>
        <dbReference type="ChEBI" id="CHEBI:17792"/>
        <dbReference type="ChEBI" id="CHEBI:57925"/>
        <dbReference type="ChEBI" id="CHEBI:90779"/>
        <dbReference type="EC" id="2.5.1.18"/>
    </reaction>
</comment>
<dbReference type="InterPro" id="IPR045073">
    <property type="entry name" value="Omega/Tau-like"/>
</dbReference>
<feature type="domain" description="GST N-terminal" evidence="4">
    <location>
        <begin position="4"/>
        <end position="87"/>
    </location>
</feature>
<dbReference type="PANTHER" id="PTHR43968:SF6">
    <property type="entry name" value="GLUTATHIONE S-TRANSFERASE OMEGA"/>
    <property type="match status" value="1"/>
</dbReference>
<dbReference type="GO" id="GO:0005737">
    <property type="term" value="C:cytoplasm"/>
    <property type="evidence" value="ECO:0007669"/>
    <property type="project" value="TreeGrafter"/>
</dbReference>
<dbReference type="SFLD" id="SFLDG01152">
    <property type="entry name" value="Main.3:_Omega-_and_Tau-like"/>
    <property type="match status" value="1"/>
</dbReference>
<dbReference type="GO" id="GO:0004364">
    <property type="term" value="F:glutathione transferase activity"/>
    <property type="evidence" value="ECO:0007669"/>
    <property type="project" value="UniProtKB-EC"/>
</dbReference>
<dbReference type="Gene3D" id="1.20.1050.10">
    <property type="match status" value="1"/>
</dbReference>
<dbReference type="RefSeq" id="WP_184498212.1">
    <property type="nucleotide sequence ID" value="NZ_JACIHI010000002.1"/>
</dbReference>
<dbReference type="SFLD" id="SFLDS00019">
    <property type="entry name" value="Glutathione_Transferase_(cytos"/>
    <property type="match status" value="1"/>
</dbReference>
<dbReference type="Pfam" id="PF13410">
    <property type="entry name" value="GST_C_2"/>
    <property type="match status" value="1"/>
</dbReference>
<evidence type="ECO:0000259" key="4">
    <source>
        <dbReference type="PROSITE" id="PS50404"/>
    </source>
</evidence>
<dbReference type="PANTHER" id="PTHR43968">
    <property type="match status" value="1"/>
</dbReference>
<dbReference type="EMBL" id="JACIHI010000002">
    <property type="protein sequence ID" value="MBB4437782.1"/>
    <property type="molecule type" value="Genomic_DNA"/>
</dbReference>
<dbReference type="EC" id="2.5.1.18" evidence="1"/>
<evidence type="ECO:0000313" key="7">
    <source>
        <dbReference type="Proteomes" id="UP000533724"/>
    </source>
</evidence>
<comment type="caution">
    <text evidence="6">The sequence shown here is derived from an EMBL/GenBank/DDBJ whole genome shotgun (WGS) entry which is preliminary data.</text>
</comment>
<dbReference type="Proteomes" id="UP000533724">
    <property type="component" value="Unassembled WGS sequence"/>
</dbReference>
<dbReference type="SUPFAM" id="SSF52833">
    <property type="entry name" value="Thioredoxin-like"/>
    <property type="match status" value="1"/>
</dbReference>